<dbReference type="Pfam" id="PF03330">
    <property type="entry name" value="DPBB_1"/>
    <property type="match status" value="1"/>
</dbReference>
<dbReference type="SUPFAM" id="SSF50685">
    <property type="entry name" value="Barwin-like endoglucanases"/>
    <property type="match status" value="1"/>
</dbReference>
<keyword evidence="1 3" id="KW-0456">Lyase</keyword>
<dbReference type="GO" id="GO:0008932">
    <property type="term" value="F:lytic endotransglycosylase activity"/>
    <property type="evidence" value="ECO:0007669"/>
    <property type="project" value="UniProtKB-UniRule"/>
</dbReference>
<dbReference type="OrthoDB" id="9779128at2"/>
<dbReference type="InterPro" id="IPR012997">
    <property type="entry name" value="RplA"/>
</dbReference>
<dbReference type="CDD" id="cd22268">
    <property type="entry name" value="DPBB_RlpA-like"/>
    <property type="match status" value="1"/>
</dbReference>
<dbReference type="Gene3D" id="2.40.40.10">
    <property type="entry name" value="RlpA-like domain"/>
    <property type="match status" value="1"/>
</dbReference>
<feature type="domain" description="RlpA-like protein double-psi beta-barrel" evidence="5">
    <location>
        <begin position="44"/>
        <end position="131"/>
    </location>
</feature>
<dbReference type="AlphaFoldDB" id="A0A2S4HE39"/>
<evidence type="ECO:0000256" key="2">
    <source>
        <dbReference type="ARBA" id="ARBA00023316"/>
    </source>
</evidence>
<dbReference type="PANTHER" id="PTHR34183">
    <property type="entry name" value="ENDOLYTIC PEPTIDOGLYCAN TRANSGLYCOSYLASE RLPA"/>
    <property type="match status" value="1"/>
</dbReference>
<keyword evidence="2 3" id="KW-0961">Cell wall biogenesis/degradation</keyword>
<sequence>MALITIAILFSLTGCSSVQQINENTIEEAPAPVTAEAPVEIMESGLASFYDDKYHNRKTASGERYRHDLYTAAHRTLAFGSRVKVRNKKTGASVVVTINDRGPFIRGRVIDLSKAAFAAIGDISSGLIKVDIELIE</sequence>
<keyword evidence="6" id="KW-0449">Lipoprotein</keyword>
<dbReference type="EMBL" id="PQGG01000031">
    <property type="protein sequence ID" value="POP52227.1"/>
    <property type="molecule type" value="Genomic_DNA"/>
</dbReference>
<dbReference type="GO" id="GO:0000270">
    <property type="term" value="P:peptidoglycan metabolic process"/>
    <property type="evidence" value="ECO:0007669"/>
    <property type="project" value="UniProtKB-UniRule"/>
</dbReference>
<evidence type="ECO:0000313" key="6">
    <source>
        <dbReference type="EMBL" id="POP52227.1"/>
    </source>
</evidence>
<comment type="function">
    <text evidence="3">Lytic transglycosylase with a strong preference for naked glycan strands that lack stem peptides.</text>
</comment>
<protein>
    <recommendedName>
        <fullName evidence="3">Endolytic peptidoglycan transglycosylase RlpA</fullName>
        <ecNumber evidence="3">4.2.2.-</ecNumber>
    </recommendedName>
</protein>
<evidence type="ECO:0000256" key="4">
    <source>
        <dbReference type="RuleBase" id="RU003495"/>
    </source>
</evidence>
<name>A0A2S4HE39_9GAMM</name>
<evidence type="ECO:0000259" key="5">
    <source>
        <dbReference type="Pfam" id="PF03330"/>
    </source>
</evidence>
<dbReference type="EC" id="4.2.2.-" evidence="3"/>
<dbReference type="NCBIfam" id="TIGR00413">
    <property type="entry name" value="rlpA"/>
    <property type="match status" value="1"/>
</dbReference>
<organism evidence="6 7">
    <name type="scientific">Zhongshania marina</name>
    <dbReference type="NCBI Taxonomy" id="2304603"/>
    <lineage>
        <taxon>Bacteria</taxon>
        <taxon>Pseudomonadati</taxon>
        <taxon>Pseudomonadota</taxon>
        <taxon>Gammaproteobacteria</taxon>
        <taxon>Cellvibrionales</taxon>
        <taxon>Spongiibacteraceae</taxon>
        <taxon>Zhongshania</taxon>
    </lineage>
</organism>
<dbReference type="Proteomes" id="UP000237222">
    <property type="component" value="Unassembled WGS sequence"/>
</dbReference>
<reference evidence="6" key="1">
    <citation type="submission" date="2018-01" db="EMBL/GenBank/DDBJ databases">
        <authorList>
            <person name="Yu X.-D."/>
        </authorList>
    </citation>
    <scope>NUCLEOTIDE SEQUENCE</scope>
    <source>
        <strain evidence="6">ZX-21</strain>
    </source>
</reference>
<comment type="caution">
    <text evidence="6">The sequence shown here is derived from an EMBL/GenBank/DDBJ whole genome shotgun (WGS) entry which is preliminary data.</text>
</comment>
<dbReference type="PANTHER" id="PTHR34183:SF8">
    <property type="entry name" value="ENDOLYTIC PEPTIDOGLYCAN TRANSGLYCOSYLASE RLPA-RELATED"/>
    <property type="match status" value="1"/>
</dbReference>
<comment type="similarity">
    <text evidence="3 4">Belongs to the RlpA family.</text>
</comment>
<gene>
    <name evidence="3" type="primary">rlpA</name>
    <name evidence="6" type="ORF">C0068_14220</name>
</gene>
<accession>A0A2S4HE39</accession>
<dbReference type="GO" id="GO:0071555">
    <property type="term" value="P:cell wall organization"/>
    <property type="evidence" value="ECO:0007669"/>
    <property type="project" value="UniProtKB-KW"/>
</dbReference>
<proteinExistence type="inferred from homology"/>
<dbReference type="HAMAP" id="MF_02071">
    <property type="entry name" value="RlpA"/>
    <property type="match status" value="1"/>
</dbReference>
<dbReference type="InterPro" id="IPR034718">
    <property type="entry name" value="RlpA"/>
</dbReference>
<evidence type="ECO:0000256" key="1">
    <source>
        <dbReference type="ARBA" id="ARBA00023239"/>
    </source>
</evidence>
<evidence type="ECO:0000256" key="3">
    <source>
        <dbReference type="HAMAP-Rule" id="MF_02071"/>
    </source>
</evidence>
<dbReference type="InterPro" id="IPR009009">
    <property type="entry name" value="RlpA-like_DPBB"/>
</dbReference>
<dbReference type="InterPro" id="IPR036908">
    <property type="entry name" value="RlpA-like_sf"/>
</dbReference>
<evidence type="ECO:0000313" key="7">
    <source>
        <dbReference type="Proteomes" id="UP000237222"/>
    </source>
</evidence>